<reference evidence="1 2" key="1">
    <citation type="submission" date="2014-04" db="EMBL/GenBank/DDBJ databases">
        <authorList>
            <consortium name="DOE Joint Genome Institute"/>
            <person name="Kuo A."/>
            <person name="Tarkka M."/>
            <person name="Buscot F."/>
            <person name="Kohler A."/>
            <person name="Nagy L.G."/>
            <person name="Floudas D."/>
            <person name="Copeland A."/>
            <person name="Barry K.W."/>
            <person name="Cichocki N."/>
            <person name="Veneault-Fourrey C."/>
            <person name="LaButti K."/>
            <person name="Lindquist E.A."/>
            <person name="Lipzen A."/>
            <person name="Lundell T."/>
            <person name="Morin E."/>
            <person name="Murat C."/>
            <person name="Sun H."/>
            <person name="Tunlid A."/>
            <person name="Henrissat B."/>
            <person name="Grigoriev I.V."/>
            <person name="Hibbett D.S."/>
            <person name="Martin F."/>
            <person name="Nordberg H.P."/>
            <person name="Cantor M.N."/>
            <person name="Hua S.X."/>
        </authorList>
    </citation>
    <scope>NUCLEOTIDE SEQUENCE [LARGE SCALE GENOMIC DNA]</scope>
    <source>
        <strain evidence="1 2">F 1598</strain>
    </source>
</reference>
<reference evidence="2" key="2">
    <citation type="submission" date="2015-01" db="EMBL/GenBank/DDBJ databases">
        <title>Evolutionary Origins and Diversification of the Mycorrhizal Mutualists.</title>
        <authorList>
            <consortium name="DOE Joint Genome Institute"/>
            <consortium name="Mycorrhizal Genomics Consortium"/>
            <person name="Kohler A."/>
            <person name="Kuo A."/>
            <person name="Nagy L.G."/>
            <person name="Floudas D."/>
            <person name="Copeland A."/>
            <person name="Barry K.W."/>
            <person name="Cichocki N."/>
            <person name="Veneault-Fourrey C."/>
            <person name="LaButti K."/>
            <person name="Lindquist E.A."/>
            <person name="Lipzen A."/>
            <person name="Lundell T."/>
            <person name="Morin E."/>
            <person name="Murat C."/>
            <person name="Riley R."/>
            <person name="Ohm R."/>
            <person name="Sun H."/>
            <person name="Tunlid A."/>
            <person name="Henrissat B."/>
            <person name="Grigoriev I.V."/>
            <person name="Hibbett D.S."/>
            <person name="Martin F."/>
        </authorList>
    </citation>
    <scope>NUCLEOTIDE SEQUENCE [LARGE SCALE GENOMIC DNA]</scope>
    <source>
        <strain evidence="2">F 1598</strain>
    </source>
</reference>
<gene>
    <name evidence="1" type="ORF">PILCRDRAFT_9388</name>
</gene>
<keyword evidence="2" id="KW-1185">Reference proteome</keyword>
<proteinExistence type="predicted"/>
<dbReference type="EMBL" id="KN833003">
    <property type="protein sequence ID" value="KIM80562.1"/>
    <property type="molecule type" value="Genomic_DNA"/>
</dbReference>
<evidence type="ECO:0000313" key="2">
    <source>
        <dbReference type="Proteomes" id="UP000054166"/>
    </source>
</evidence>
<dbReference type="InParanoid" id="A0A0C3BT96"/>
<dbReference type="Proteomes" id="UP000054166">
    <property type="component" value="Unassembled WGS sequence"/>
</dbReference>
<dbReference type="AlphaFoldDB" id="A0A0C3BT96"/>
<sequence>MENNDDEEEEDEAMKLQTCMDYFKDSNLHLTHLQEWKVTKLSCAAMAIVGDEMGRDFLEDFDDMHQEEIEDSFAKEDNIIQNSFLHEHPSLELPDQASRPQGHGNVDSDLLYLSSLVQM</sequence>
<dbReference type="HOGENOM" id="CLU_2062362_0_0_1"/>
<organism evidence="1 2">
    <name type="scientific">Piloderma croceum (strain F 1598)</name>
    <dbReference type="NCBI Taxonomy" id="765440"/>
    <lineage>
        <taxon>Eukaryota</taxon>
        <taxon>Fungi</taxon>
        <taxon>Dikarya</taxon>
        <taxon>Basidiomycota</taxon>
        <taxon>Agaricomycotina</taxon>
        <taxon>Agaricomycetes</taxon>
        <taxon>Agaricomycetidae</taxon>
        <taxon>Atheliales</taxon>
        <taxon>Atheliaceae</taxon>
        <taxon>Piloderma</taxon>
    </lineage>
</organism>
<accession>A0A0C3BT96</accession>
<name>A0A0C3BT96_PILCF</name>
<protein>
    <submittedName>
        <fullName evidence="1">Uncharacterized protein</fullName>
    </submittedName>
</protein>
<evidence type="ECO:0000313" key="1">
    <source>
        <dbReference type="EMBL" id="KIM80562.1"/>
    </source>
</evidence>